<accession>A0A1I0A2S4</accession>
<feature type="domain" description="SLH" evidence="3">
    <location>
        <begin position="351"/>
        <end position="412"/>
    </location>
</feature>
<dbReference type="Gene3D" id="1.10.530.10">
    <property type="match status" value="1"/>
</dbReference>
<gene>
    <name evidence="4" type="ORF">SAMN05216389_10348</name>
</gene>
<evidence type="ECO:0000259" key="3">
    <source>
        <dbReference type="PROSITE" id="PS51272"/>
    </source>
</evidence>
<keyword evidence="1 2" id="KW-0732">Signal</keyword>
<name>A0A1I0A2S4_9BACI</name>
<dbReference type="RefSeq" id="WP_090867300.1">
    <property type="nucleotide sequence ID" value="NZ_FOHE01000003.1"/>
</dbReference>
<keyword evidence="5" id="KW-1185">Reference proteome</keyword>
<feature type="signal peptide" evidence="2">
    <location>
        <begin position="1"/>
        <end position="22"/>
    </location>
</feature>
<dbReference type="Pfam" id="PF01464">
    <property type="entry name" value="SLT"/>
    <property type="match status" value="1"/>
</dbReference>
<feature type="domain" description="SLH" evidence="3">
    <location>
        <begin position="414"/>
        <end position="462"/>
    </location>
</feature>
<evidence type="ECO:0000256" key="2">
    <source>
        <dbReference type="SAM" id="SignalP"/>
    </source>
</evidence>
<dbReference type="OrthoDB" id="2690990at2"/>
<organism evidence="4 5">
    <name type="scientific">Oceanobacillus limi</name>
    <dbReference type="NCBI Taxonomy" id="930131"/>
    <lineage>
        <taxon>Bacteria</taxon>
        <taxon>Bacillati</taxon>
        <taxon>Bacillota</taxon>
        <taxon>Bacilli</taxon>
        <taxon>Bacillales</taxon>
        <taxon>Bacillaceae</taxon>
        <taxon>Oceanobacillus</taxon>
    </lineage>
</organism>
<dbReference type="InterPro" id="IPR023346">
    <property type="entry name" value="Lysozyme-like_dom_sf"/>
</dbReference>
<proteinExistence type="predicted"/>
<dbReference type="SUPFAM" id="SSF53955">
    <property type="entry name" value="Lysozyme-like"/>
    <property type="match status" value="1"/>
</dbReference>
<dbReference type="AlphaFoldDB" id="A0A1I0A2S4"/>
<dbReference type="InterPro" id="IPR008258">
    <property type="entry name" value="Transglycosylase_SLT_dom_1"/>
</dbReference>
<dbReference type="PROSITE" id="PS51272">
    <property type="entry name" value="SLH"/>
    <property type="match status" value="3"/>
</dbReference>
<protein>
    <submittedName>
        <fullName evidence="4">S-layer homology domain-containing protein</fullName>
    </submittedName>
</protein>
<evidence type="ECO:0000313" key="5">
    <source>
        <dbReference type="Proteomes" id="UP000198618"/>
    </source>
</evidence>
<sequence>MKKMFTVMLLLIILLSGMQGVAADATQPPIDEVKQIITEKAIAYDIPPEILKAIAYEESGYRQFQNGEPYISEDGGIGIMQVTPEKIDIVVDEERLKYDIEYNIEIGASVLDSKWDLTYLPSVNNQDREVLEEWYFPITAYNGLSKRNDPNLHPGDTYQEDVYSRIEGSSLIYWSGSHFEFPEFDIRYDTGDDTMKFPPGVSYTTMTITPSQQMYQPGDLIYIDGRDGAINFRSSLAPNADITKLIPYTPLEVVDGPFESSNINNDFSYYKLEGISADGYASSAYLNQANQDFTFSDPITDERAAALYFLAMNEYVTGFQDGSFGSEEPLRREHVAVILDRILDMEMPSDYEMQADDVSENNPYYDALAKAEYNGYLGVGGKLRPQEYLTRSQMASVLVRAFDAYYQEPTEDHVFEDQSSIWNYEPINTLYFNEITIADPYRPNEDVTRSQFALFIYRTLVE</sequence>
<dbReference type="Proteomes" id="UP000198618">
    <property type="component" value="Unassembled WGS sequence"/>
</dbReference>
<dbReference type="InterPro" id="IPR001119">
    <property type="entry name" value="SLH_dom"/>
</dbReference>
<dbReference type="Pfam" id="PF00395">
    <property type="entry name" value="SLH"/>
    <property type="match status" value="1"/>
</dbReference>
<dbReference type="EMBL" id="FOHE01000003">
    <property type="protein sequence ID" value="SES88442.1"/>
    <property type="molecule type" value="Genomic_DNA"/>
</dbReference>
<feature type="domain" description="SLH" evidence="3">
    <location>
        <begin position="290"/>
        <end position="350"/>
    </location>
</feature>
<dbReference type="STRING" id="930131.SAMN05216389_10348"/>
<reference evidence="4 5" key="1">
    <citation type="submission" date="2016-10" db="EMBL/GenBank/DDBJ databases">
        <authorList>
            <person name="de Groot N.N."/>
        </authorList>
    </citation>
    <scope>NUCLEOTIDE SEQUENCE [LARGE SCALE GENOMIC DNA]</scope>
    <source>
        <strain evidence="4 5">IBRC-M 10780</strain>
    </source>
</reference>
<feature type="chain" id="PRO_5039111514" evidence="2">
    <location>
        <begin position="23"/>
        <end position="462"/>
    </location>
</feature>
<evidence type="ECO:0000313" key="4">
    <source>
        <dbReference type="EMBL" id="SES88442.1"/>
    </source>
</evidence>
<evidence type="ECO:0000256" key="1">
    <source>
        <dbReference type="ARBA" id="ARBA00022729"/>
    </source>
</evidence>